<evidence type="ECO:0000313" key="4">
    <source>
        <dbReference type="EMBL" id="AMS45296.1"/>
    </source>
</evidence>
<dbReference type="InterPro" id="IPR030678">
    <property type="entry name" value="Peptide/Ni-bd"/>
</dbReference>
<dbReference type="KEGG" id="aak:AA2016_6401"/>
<feature type="domain" description="Solute-binding protein family 5" evidence="3">
    <location>
        <begin position="96"/>
        <end position="476"/>
    </location>
</feature>
<dbReference type="EMBL" id="CP015007">
    <property type="protein sequence ID" value="AMS45296.1"/>
    <property type="molecule type" value="Genomic_DNA"/>
</dbReference>
<geneLocation type="plasmid" evidence="4 6">
    <name>pAA02</name>
</geneLocation>
<dbReference type="Gene3D" id="3.10.105.10">
    <property type="entry name" value="Dipeptide-binding Protein, Domain 3"/>
    <property type="match status" value="1"/>
</dbReference>
<dbReference type="RefSeq" id="WP_067969551.1">
    <property type="nucleotide sequence ID" value="NZ_CP015007.1"/>
</dbReference>
<reference evidence="4 6" key="1">
    <citation type="submission" date="2016-03" db="EMBL/GenBank/DDBJ databases">
        <title>Complete genome of Aminobacter aminovorans KCTC 2477.</title>
        <authorList>
            <person name="Kim K.M."/>
        </authorList>
    </citation>
    <scope>NUCLEOTIDE SEQUENCE [LARGE SCALE GENOMIC DNA]</scope>
    <source>
        <strain evidence="4 6">KCTC 2477</strain>
        <plasmid evidence="4 6">pAA02</plasmid>
    </source>
</reference>
<dbReference type="SUPFAM" id="SSF53850">
    <property type="entry name" value="Periplasmic binding protein-like II"/>
    <property type="match status" value="1"/>
</dbReference>
<reference evidence="5 7" key="2">
    <citation type="submission" date="2020-08" db="EMBL/GenBank/DDBJ databases">
        <title>Genomic Encyclopedia of Type Strains, Phase IV (KMG-IV): sequencing the most valuable type-strain genomes for metagenomic binning, comparative biology and taxonomic classification.</title>
        <authorList>
            <person name="Goeker M."/>
        </authorList>
    </citation>
    <scope>NUCLEOTIDE SEQUENCE [LARGE SCALE GENOMIC DNA]</scope>
    <source>
        <strain evidence="5 7">DSM 10368</strain>
    </source>
</reference>
<comment type="similarity">
    <text evidence="2">Belongs to the bacterial solute-binding protein 5 family.</text>
</comment>
<sequence>MSSQEPKAQNSALSPSRRDVLAGALAAVAGLTMTWKGQALAGEGEKVLRVAMTVSDIPLTTGQPSQGTEGIRFIGTTIYDSLIAWDLSSGEKAATLRAGLAESWSVDANDKTLWTLKLRKGVTFHDGSEFNADAVVWNFDKLMKKDAPQFDQAQSVQASQYYGSISSWSKVDDNTVQIRSKKPDAAFPYSLVNLFFSSPKRWEEVGGDWNKFASQPSGTGPWVVDKLVPRERIELKGNQNYWDEARRPKSDRLVLLPMPDANTRVAALLAGQVDFVEAPPPDAIPRLQGAGMQIVTNAYPHVWCYEISTMEDSAFHDVRVRQAANLAIDRDGMVALLGGLAIPAKGMVNEGHPWFGNPTFKLRYDPDEAKKLLAEAGYGPDKPAKLKIIIAPSGSGQMQPIAMNELIKENYRAVGIDLEFEVLDWETLRGRRRAGAFAPENKGRDGVNNSWAFWDPDIALLKTAASSETPPTGYNWGKFTDAKADELVSAARNAFDAAEQDKILAELHAHVVDQAMWVWAVHDLNPRALAPNVKGFVQAQSWLQDLTPVVVE</sequence>
<dbReference type="InterPro" id="IPR000914">
    <property type="entry name" value="SBP_5_dom"/>
</dbReference>
<dbReference type="Pfam" id="PF00496">
    <property type="entry name" value="SBP_bac_5"/>
    <property type="match status" value="1"/>
</dbReference>
<evidence type="ECO:0000313" key="6">
    <source>
        <dbReference type="Proteomes" id="UP000075755"/>
    </source>
</evidence>
<dbReference type="Gene3D" id="3.40.190.10">
    <property type="entry name" value="Periplasmic binding protein-like II"/>
    <property type="match status" value="1"/>
</dbReference>
<dbReference type="Gene3D" id="3.90.76.10">
    <property type="entry name" value="Dipeptide-binding Protein, Domain 1"/>
    <property type="match status" value="1"/>
</dbReference>
<gene>
    <name evidence="4" type="ORF">AA2016_6401</name>
    <name evidence="5" type="ORF">FHS67_001249</name>
</gene>
<dbReference type="PANTHER" id="PTHR30290:SF83">
    <property type="entry name" value="ABC TRANSPORTER SUBSTRATE-BINDING PROTEIN"/>
    <property type="match status" value="1"/>
</dbReference>
<dbReference type="PROSITE" id="PS51318">
    <property type="entry name" value="TAT"/>
    <property type="match status" value="1"/>
</dbReference>
<keyword evidence="4" id="KW-0614">Plasmid</keyword>
<evidence type="ECO:0000256" key="2">
    <source>
        <dbReference type="ARBA" id="ARBA00005695"/>
    </source>
</evidence>
<dbReference type="GO" id="GO:0043190">
    <property type="term" value="C:ATP-binding cassette (ABC) transporter complex"/>
    <property type="evidence" value="ECO:0007669"/>
    <property type="project" value="InterPro"/>
</dbReference>
<evidence type="ECO:0000313" key="5">
    <source>
        <dbReference type="EMBL" id="MBB3704939.1"/>
    </source>
</evidence>
<dbReference type="AlphaFoldDB" id="A0AAC8YVJ3"/>
<keyword evidence="7" id="KW-1185">Reference proteome</keyword>
<dbReference type="GO" id="GO:0015833">
    <property type="term" value="P:peptide transport"/>
    <property type="evidence" value="ECO:0007669"/>
    <property type="project" value="TreeGrafter"/>
</dbReference>
<dbReference type="EMBL" id="JACICB010000004">
    <property type="protein sequence ID" value="MBB3704939.1"/>
    <property type="molecule type" value="Genomic_DNA"/>
</dbReference>
<dbReference type="PIRSF" id="PIRSF002741">
    <property type="entry name" value="MppA"/>
    <property type="match status" value="1"/>
</dbReference>
<dbReference type="PANTHER" id="PTHR30290">
    <property type="entry name" value="PERIPLASMIC BINDING COMPONENT OF ABC TRANSPORTER"/>
    <property type="match status" value="1"/>
</dbReference>
<evidence type="ECO:0000256" key="1">
    <source>
        <dbReference type="ARBA" id="ARBA00004418"/>
    </source>
</evidence>
<dbReference type="Proteomes" id="UP000075755">
    <property type="component" value="Plasmid pAA02"/>
</dbReference>
<dbReference type="InterPro" id="IPR006311">
    <property type="entry name" value="TAT_signal"/>
</dbReference>
<dbReference type="InterPro" id="IPR039424">
    <property type="entry name" value="SBP_5"/>
</dbReference>
<proteinExistence type="inferred from homology"/>
<evidence type="ECO:0000313" key="7">
    <source>
        <dbReference type="Proteomes" id="UP000577697"/>
    </source>
</evidence>
<protein>
    <submittedName>
        <fullName evidence="4">ABC transporter substrate-binding protein</fullName>
    </submittedName>
    <submittedName>
        <fullName evidence="5">ABC-type transport system substrate-binding protein</fullName>
    </submittedName>
</protein>
<dbReference type="GO" id="GO:1904680">
    <property type="term" value="F:peptide transmembrane transporter activity"/>
    <property type="evidence" value="ECO:0007669"/>
    <property type="project" value="TreeGrafter"/>
</dbReference>
<evidence type="ECO:0000259" key="3">
    <source>
        <dbReference type="Pfam" id="PF00496"/>
    </source>
</evidence>
<dbReference type="GO" id="GO:0030288">
    <property type="term" value="C:outer membrane-bounded periplasmic space"/>
    <property type="evidence" value="ECO:0007669"/>
    <property type="project" value="UniProtKB-ARBA"/>
</dbReference>
<accession>A0AAC8YVJ3</accession>
<name>A0AAC8YVJ3_AMIAI</name>
<organism evidence="4 6">
    <name type="scientific">Aminobacter aminovorans</name>
    <name type="common">Chelatobacter heintzii</name>
    <dbReference type="NCBI Taxonomy" id="83263"/>
    <lineage>
        <taxon>Bacteria</taxon>
        <taxon>Pseudomonadati</taxon>
        <taxon>Pseudomonadota</taxon>
        <taxon>Alphaproteobacteria</taxon>
        <taxon>Hyphomicrobiales</taxon>
        <taxon>Phyllobacteriaceae</taxon>
        <taxon>Aminobacter</taxon>
    </lineage>
</organism>
<dbReference type="CDD" id="cd08495">
    <property type="entry name" value="PBP2_NikA_DppA_OppA_like_8"/>
    <property type="match status" value="1"/>
</dbReference>
<comment type="subcellular location">
    <subcellularLocation>
        <location evidence="1">Periplasm</location>
    </subcellularLocation>
</comment>
<dbReference type="Proteomes" id="UP000577697">
    <property type="component" value="Unassembled WGS sequence"/>
</dbReference>